<organism evidence="1 2">
    <name type="scientific">Xylaria bambusicola</name>
    <dbReference type="NCBI Taxonomy" id="326684"/>
    <lineage>
        <taxon>Eukaryota</taxon>
        <taxon>Fungi</taxon>
        <taxon>Dikarya</taxon>
        <taxon>Ascomycota</taxon>
        <taxon>Pezizomycotina</taxon>
        <taxon>Sordariomycetes</taxon>
        <taxon>Xylariomycetidae</taxon>
        <taxon>Xylariales</taxon>
        <taxon>Xylariaceae</taxon>
        <taxon>Xylaria</taxon>
    </lineage>
</organism>
<proteinExistence type="predicted"/>
<evidence type="ECO:0000313" key="2">
    <source>
        <dbReference type="Proteomes" id="UP001305414"/>
    </source>
</evidence>
<gene>
    <name evidence="1" type="ORF">RRF57_000583</name>
</gene>
<accession>A0AAN7UCH6</accession>
<dbReference type="Proteomes" id="UP001305414">
    <property type="component" value="Unassembled WGS sequence"/>
</dbReference>
<reference evidence="1 2" key="1">
    <citation type="submission" date="2023-10" db="EMBL/GenBank/DDBJ databases">
        <title>Draft genome sequence of Xylaria bambusicola isolate GMP-LS, the root and basal stem rot pathogen of sugarcane in Indonesia.</title>
        <authorList>
            <person name="Selvaraj P."/>
            <person name="Muralishankar V."/>
            <person name="Muruganantham S."/>
            <person name="Sp S."/>
            <person name="Haryani S."/>
            <person name="Lau K.J.X."/>
            <person name="Naqvi N.I."/>
        </authorList>
    </citation>
    <scope>NUCLEOTIDE SEQUENCE [LARGE SCALE GENOMIC DNA]</scope>
    <source>
        <strain evidence="1">GMP-LS</strain>
    </source>
</reference>
<comment type="caution">
    <text evidence="1">The sequence shown here is derived from an EMBL/GenBank/DDBJ whole genome shotgun (WGS) entry which is preliminary data.</text>
</comment>
<sequence>MASPIDHGDLQGLVDVLDIALDVTKSSEALADFTSGPITAAADPSLADIVAALNSATGGTSSQV</sequence>
<evidence type="ECO:0000313" key="1">
    <source>
        <dbReference type="EMBL" id="KAK5624867.1"/>
    </source>
</evidence>
<dbReference type="AlphaFoldDB" id="A0AAN7UCH6"/>
<name>A0AAN7UCH6_9PEZI</name>
<protein>
    <submittedName>
        <fullName evidence="1">Uncharacterized protein</fullName>
    </submittedName>
</protein>
<dbReference type="EMBL" id="JAWHQM010000002">
    <property type="protein sequence ID" value="KAK5624867.1"/>
    <property type="molecule type" value="Genomic_DNA"/>
</dbReference>
<keyword evidence="2" id="KW-1185">Reference proteome</keyword>